<keyword evidence="3" id="KW-0808">Transferase</keyword>
<dbReference type="CDD" id="cd00610">
    <property type="entry name" value="OAT_like"/>
    <property type="match status" value="1"/>
</dbReference>
<dbReference type="FunFam" id="3.40.640.10:FF:000014">
    <property type="entry name" value="Adenosylmethionine-8-amino-7-oxononanoate aminotransferase, probable"/>
    <property type="match status" value="1"/>
</dbReference>
<dbReference type="OrthoDB" id="9801834at2"/>
<dbReference type="PIRSF" id="PIRSF000521">
    <property type="entry name" value="Transaminase_4ab_Lys_Orn"/>
    <property type="match status" value="1"/>
</dbReference>
<reference evidence="6 7" key="1">
    <citation type="journal article" date="2015" name="Int. J. Syst. Evol. Microbiol.">
        <title>Aestuariivita atlantica sp. nov., isolated from deep sea sediment of the Atlantic Ocean.</title>
        <authorList>
            <person name="Li G."/>
            <person name="Lai Q."/>
            <person name="Du Y."/>
            <person name="Liu X."/>
            <person name="Sun F."/>
            <person name="Shao Z."/>
        </authorList>
    </citation>
    <scope>NUCLEOTIDE SEQUENCE [LARGE SCALE GENOMIC DNA]</scope>
    <source>
        <strain evidence="6 7">22II-S11-z3</strain>
    </source>
</reference>
<dbReference type="InterPro" id="IPR015421">
    <property type="entry name" value="PyrdxlP-dep_Trfase_major"/>
</dbReference>
<dbReference type="NCBIfam" id="NF005447">
    <property type="entry name" value="PRK07036.1"/>
    <property type="match status" value="1"/>
</dbReference>
<gene>
    <name evidence="6" type="ORF">ATO11_12570</name>
</gene>
<keyword evidence="4 5" id="KW-0663">Pyridoxal phosphate</keyword>
<dbReference type="InterPro" id="IPR015424">
    <property type="entry name" value="PyrdxlP-dep_Trfase"/>
</dbReference>
<dbReference type="EMBL" id="AQQZ01000005">
    <property type="protein sequence ID" value="KNG93277.1"/>
    <property type="molecule type" value="Genomic_DNA"/>
</dbReference>
<evidence type="ECO:0000256" key="4">
    <source>
        <dbReference type="ARBA" id="ARBA00022898"/>
    </source>
</evidence>
<sequence length="455" mass="49880">MTNLAATVAAHDKRHALRPWTNFEAFEADPQLVIARGDGAWLEDIDGKRYLDAVGGLWCTNIGLGRDEMADAIADQVRELAFSSTFVDMTNTPAALLAAKIASLAPGDLNRVHFTTGGSTAVDSAYRMVQFYQSSIGRPEKCHVIARDNGYHGSTFATMSIGNKPGDRAPEFHYLSDTIHHVSAPYPYRVGAGMDDATFTQWLVDEFEAKIAEVGADRVGAFFAEPIMGAGGVIVPPEGYFKAMWEVCQRHGILFVADEVVTAWGRLGHWFASRDEFGVQPDIICSAKGLTSGYLPLGAMIYSDRIHDAISSDKSRWYTSGYTYSGHPVCCAAALKNIEILEREEILAHVRKIGPYFEDQLATLADLPTVGQVRGRKLMMCIENVADKATRALHPDEVNIGKRISDKAEELGLIVRPIGPLNIMSPPLIITERDVDTIVDRLGRAIEMVHRDLAA</sequence>
<proteinExistence type="inferred from homology"/>
<dbReference type="RefSeq" id="WP_050531238.1">
    <property type="nucleotide sequence ID" value="NZ_AQQZ01000005.1"/>
</dbReference>
<evidence type="ECO:0008006" key="8">
    <source>
        <dbReference type="Google" id="ProtNLM"/>
    </source>
</evidence>
<dbReference type="PATRIC" id="fig|1317121.7.peg.3223"/>
<dbReference type="InterPro" id="IPR005814">
    <property type="entry name" value="Aminotrans_3"/>
</dbReference>
<dbReference type="AlphaFoldDB" id="A0A0L1JNH8"/>
<protein>
    <recommendedName>
        <fullName evidence="8">Aminotransferase</fullName>
    </recommendedName>
</protein>
<dbReference type="GO" id="GO:0005829">
    <property type="term" value="C:cytosol"/>
    <property type="evidence" value="ECO:0007669"/>
    <property type="project" value="TreeGrafter"/>
</dbReference>
<dbReference type="GO" id="GO:0030170">
    <property type="term" value="F:pyridoxal phosphate binding"/>
    <property type="evidence" value="ECO:0007669"/>
    <property type="project" value="InterPro"/>
</dbReference>
<dbReference type="PANTHER" id="PTHR43094">
    <property type="entry name" value="AMINOTRANSFERASE"/>
    <property type="match status" value="1"/>
</dbReference>
<dbReference type="InterPro" id="IPR015422">
    <property type="entry name" value="PyrdxlP-dep_Trfase_small"/>
</dbReference>
<evidence type="ECO:0000313" key="6">
    <source>
        <dbReference type="EMBL" id="KNG93277.1"/>
    </source>
</evidence>
<dbReference type="GO" id="GO:0008483">
    <property type="term" value="F:transaminase activity"/>
    <property type="evidence" value="ECO:0007669"/>
    <property type="project" value="UniProtKB-KW"/>
</dbReference>
<evidence type="ECO:0000256" key="5">
    <source>
        <dbReference type="RuleBase" id="RU003560"/>
    </source>
</evidence>
<evidence type="ECO:0000256" key="3">
    <source>
        <dbReference type="ARBA" id="ARBA00022679"/>
    </source>
</evidence>
<dbReference type="SUPFAM" id="SSF53383">
    <property type="entry name" value="PLP-dependent transferases"/>
    <property type="match status" value="1"/>
</dbReference>
<dbReference type="Gene3D" id="3.90.1150.10">
    <property type="entry name" value="Aspartate Aminotransferase, domain 1"/>
    <property type="match status" value="1"/>
</dbReference>
<evidence type="ECO:0000313" key="7">
    <source>
        <dbReference type="Proteomes" id="UP000036938"/>
    </source>
</evidence>
<organism evidence="6 7">
    <name type="scientific">Pseudaestuariivita atlantica</name>
    <dbReference type="NCBI Taxonomy" id="1317121"/>
    <lineage>
        <taxon>Bacteria</taxon>
        <taxon>Pseudomonadati</taxon>
        <taxon>Pseudomonadota</taxon>
        <taxon>Alphaproteobacteria</taxon>
        <taxon>Rhodobacterales</taxon>
        <taxon>Paracoccaceae</taxon>
        <taxon>Pseudaestuariivita</taxon>
    </lineage>
</organism>
<comment type="similarity">
    <text evidence="1 5">Belongs to the class-III pyridoxal-phosphate-dependent aminotransferase family.</text>
</comment>
<dbReference type="Gene3D" id="3.40.640.10">
    <property type="entry name" value="Type I PLP-dependent aspartate aminotransferase-like (Major domain)"/>
    <property type="match status" value="1"/>
</dbReference>
<evidence type="ECO:0000256" key="1">
    <source>
        <dbReference type="ARBA" id="ARBA00008954"/>
    </source>
</evidence>
<keyword evidence="7" id="KW-1185">Reference proteome</keyword>
<dbReference type="Proteomes" id="UP000036938">
    <property type="component" value="Unassembled WGS sequence"/>
</dbReference>
<keyword evidence="2" id="KW-0032">Aminotransferase</keyword>
<accession>A0A0L1JNH8</accession>
<comment type="caution">
    <text evidence="6">The sequence shown here is derived from an EMBL/GenBank/DDBJ whole genome shotgun (WGS) entry which is preliminary data.</text>
</comment>
<dbReference type="STRING" id="1317121.ATO11_12570"/>
<evidence type="ECO:0000256" key="2">
    <source>
        <dbReference type="ARBA" id="ARBA00022576"/>
    </source>
</evidence>
<dbReference type="PANTHER" id="PTHR43094:SF1">
    <property type="entry name" value="AMINOTRANSFERASE CLASS-III"/>
    <property type="match status" value="1"/>
</dbReference>
<name>A0A0L1JNH8_9RHOB</name>
<dbReference type="Pfam" id="PF00202">
    <property type="entry name" value="Aminotran_3"/>
    <property type="match status" value="1"/>
</dbReference>